<evidence type="ECO:0000256" key="8">
    <source>
        <dbReference type="SAM" id="MobiDB-lite"/>
    </source>
</evidence>
<feature type="domain" description="Protein kinase" evidence="9">
    <location>
        <begin position="160"/>
        <end position="452"/>
    </location>
</feature>
<evidence type="ECO:0000259" key="10">
    <source>
        <dbReference type="PROSITE" id="PS50814"/>
    </source>
</evidence>
<accession>A0A1I8IWR4</accession>
<dbReference type="InterPro" id="IPR003306">
    <property type="entry name" value="WIF"/>
</dbReference>
<dbReference type="PANTHER" id="PTHR24416">
    <property type="entry name" value="TYROSINE-PROTEIN KINASE RECEPTOR"/>
    <property type="match status" value="1"/>
</dbReference>
<dbReference type="WBParaSite" id="maker-uti_cns_0018204-snap-gene-0.2-mRNA-1">
    <property type="protein sequence ID" value="maker-uti_cns_0018204-snap-gene-0.2-mRNA-1"/>
    <property type="gene ID" value="maker-uti_cns_0018204-snap-gene-0.2"/>
</dbReference>
<dbReference type="InterPro" id="IPR050122">
    <property type="entry name" value="RTK"/>
</dbReference>
<keyword evidence="4" id="KW-1133">Transmembrane helix</keyword>
<reference evidence="12" key="1">
    <citation type="submission" date="2016-11" db="UniProtKB">
        <authorList>
            <consortium name="WormBaseParasite"/>
        </authorList>
    </citation>
    <scope>IDENTIFICATION</scope>
</reference>
<dbReference type="GO" id="GO:0005524">
    <property type="term" value="F:ATP binding"/>
    <property type="evidence" value="ECO:0007669"/>
    <property type="project" value="InterPro"/>
</dbReference>
<dbReference type="PANTHER" id="PTHR24416:SF349">
    <property type="entry name" value="TYROSINE-PROTEIN KINASE RYK"/>
    <property type="match status" value="1"/>
</dbReference>
<dbReference type="GO" id="GO:0043235">
    <property type="term" value="C:receptor complex"/>
    <property type="evidence" value="ECO:0007669"/>
    <property type="project" value="TreeGrafter"/>
</dbReference>
<dbReference type="AlphaFoldDB" id="A0A1I8IWR4"/>
<evidence type="ECO:0000256" key="3">
    <source>
        <dbReference type="ARBA" id="ARBA00022729"/>
    </source>
</evidence>
<dbReference type="Gene3D" id="1.10.510.10">
    <property type="entry name" value="Transferase(Phosphotransferase) domain 1"/>
    <property type="match status" value="1"/>
</dbReference>
<dbReference type="Pfam" id="PF07714">
    <property type="entry name" value="PK_Tyr_Ser-Thr"/>
    <property type="match status" value="1"/>
</dbReference>
<dbReference type="GO" id="GO:0004672">
    <property type="term" value="F:protein kinase activity"/>
    <property type="evidence" value="ECO:0007669"/>
    <property type="project" value="InterPro"/>
</dbReference>
<dbReference type="GO" id="GO:0051897">
    <property type="term" value="P:positive regulation of phosphatidylinositol 3-kinase/protein kinase B signal transduction"/>
    <property type="evidence" value="ECO:0007669"/>
    <property type="project" value="TreeGrafter"/>
</dbReference>
<evidence type="ECO:0000256" key="4">
    <source>
        <dbReference type="ARBA" id="ARBA00022989"/>
    </source>
</evidence>
<keyword evidence="7" id="KW-0325">Glycoprotein</keyword>
<dbReference type="GO" id="GO:0007169">
    <property type="term" value="P:cell surface receptor protein tyrosine kinase signaling pathway"/>
    <property type="evidence" value="ECO:0007669"/>
    <property type="project" value="TreeGrafter"/>
</dbReference>
<evidence type="ECO:0000313" key="12">
    <source>
        <dbReference type="WBParaSite" id="maker-uti_cns_0018204-snap-gene-0.2-mRNA-1"/>
    </source>
</evidence>
<evidence type="ECO:0000256" key="6">
    <source>
        <dbReference type="ARBA" id="ARBA00023170"/>
    </source>
</evidence>
<dbReference type="SUPFAM" id="SSF56112">
    <property type="entry name" value="Protein kinase-like (PK-like)"/>
    <property type="match status" value="1"/>
</dbReference>
<dbReference type="PROSITE" id="PS00109">
    <property type="entry name" value="PROTEIN_KINASE_TYR"/>
    <property type="match status" value="1"/>
</dbReference>
<evidence type="ECO:0000256" key="7">
    <source>
        <dbReference type="ARBA" id="ARBA00023180"/>
    </source>
</evidence>
<dbReference type="InterPro" id="IPR008266">
    <property type="entry name" value="Tyr_kinase_AS"/>
</dbReference>
<sequence length="456" mass="48996">FEVSLQCTGARTAVVLVGIHINVSTPAGGGGPAINASTTMLSIYRTKLCSAAKDAVDEEPPPPSSSPAVSPDILGPVVDGGTATKDFSAAAPDDSLDAQDSTTTLLKQSGLSGRALLISLGASLPSHHHQTAASPATERRLVGESRDEIVREALIPWDRVTLKCILMEGTFGRLYRANLSTAGGAADGGSSEDAAVMMQQEVEVLIKTVTDSANLNDIDEFTRCGVLLWGQQHANVSHLLAVTQIPGDPRPHLVYPYPAEGNLRLYLSRCRSAQSVSAYCVLSTQQLLHMAVQIAKGLAHLHKRRIVHGDLACRNCVLTSDYTVKISDAALATDFFPEDYYPLDCGGPSWDARPVKWMSVESLADGRISQAGDVWSFGVTLWELITRCLPPYPHTQPKDMLNYLTAGHRLGKPTNCPDQLFSIMASCWSPLPEARPRVANLQSALAQFHETLSAYV</sequence>
<comment type="subcellular location">
    <subcellularLocation>
        <location evidence="1">Membrane</location>
        <topology evidence="1">Single-pass membrane protein</topology>
    </subcellularLocation>
</comment>
<feature type="domain" description="WIF" evidence="10">
    <location>
        <begin position="1"/>
        <end position="49"/>
    </location>
</feature>
<feature type="region of interest" description="Disordered" evidence="8">
    <location>
        <begin position="53"/>
        <end position="75"/>
    </location>
</feature>
<keyword evidence="2" id="KW-0812">Transmembrane</keyword>
<evidence type="ECO:0000313" key="11">
    <source>
        <dbReference type="Proteomes" id="UP000095280"/>
    </source>
</evidence>
<dbReference type="GO" id="GO:0010976">
    <property type="term" value="P:positive regulation of neuron projection development"/>
    <property type="evidence" value="ECO:0007669"/>
    <property type="project" value="TreeGrafter"/>
</dbReference>
<evidence type="ECO:0000256" key="1">
    <source>
        <dbReference type="ARBA" id="ARBA00004167"/>
    </source>
</evidence>
<dbReference type="GO" id="GO:0005886">
    <property type="term" value="C:plasma membrane"/>
    <property type="evidence" value="ECO:0007669"/>
    <property type="project" value="TreeGrafter"/>
</dbReference>
<keyword evidence="11" id="KW-1185">Reference proteome</keyword>
<dbReference type="Proteomes" id="UP000095280">
    <property type="component" value="Unplaced"/>
</dbReference>
<dbReference type="InterPro" id="IPR011009">
    <property type="entry name" value="Kinase-like_dom_sf"/>
</dbReference>
<proteinExistence type="predicted"/>
<dbReference type="InterPro" id="IPR000719">
    <property type="entry name" value="Prot_kinase_dom"/>
</dbReference>
<dbReference type="PRINTS" id="PR00109">
    <property type="entry name" value="TYRKINASE"/>
</dbReference>
<evidence type="ECO:0000256" key="5">
    <source>
        <dbReference type="ARBA" id="ARBA00023136"/>
    </source>
</evidence>
<keyword evidence="5" id="KW-0472">Membrane</keyword>
<name>A0A1I8IWR4_9PLAT</name>
<keyword evidence="3" id="KW-0732">Signal</keyword>
<keyword evidence="6" id="KW-0675">Receptor</keyword>
<evidence type="ECO:0000259" key="9">
    <source>
        <dbReference type="PROSITE" id="PS50011"/>
    </source>
</evidence>
<dbReference type="PROSITE" id="PS50814">
    <property type="entry name" value="WIF"/>
    <property type="match status" value="1"/>
</dbReference>
<dbReference type="GO" id="GO:0007409">
    <property type="term" value="P:axonogenesis"/>
    <property type="evidence" value="ECO:0007669"/>
    <property type="project" value="TreeGrafter"/>
</dbReference>
<dbReference type="Gene3D" id="3.30.200.20">
    <property type="entry name" value="Phosphorylase Kinase, domain 1"/>
    <property type="match status" value="1"/>
</dbReference>
<evidence type="ECO:0000256" key="2">
    <source>
        <dbReference type="ARBA" id="ARBA00022692"/>
    </source>
</evidence>
<dbReference type="InterPro" id="IPR001245">
    <property type="entry name" value="Ser-Thr/Tyr_kinase_cat_dom"/>
</dbReference>
<organism evidence="11 12">
    <name type="scientific">Macrostomum lignano</name>
    <dbReference type="NCBI Taxonomy" id="282301"/>
    <lineage>
        <taxon>Eukaryota</taxon>
        <taxon>Metazoa</taxon>
        <taxon>Spiralia</taxon>
        <taxon>Lophotrochozoa</taxon>
        <taxon>Platyhelminthes</taxon>
        <taxon>Rhabditophora</taxon>
        <taxon>Macrostomorpha</taxon>
        <taxon>Macrostomida</taxon>
        <taxon>Macrostomidae</taxon>
        <taxon>Macrostomum</taxon>
    </lineage>
</organism>
<dbReference type="PROSITE" id="PS50011">
    <property type="entry name" value="PROTEIN_KINASE_DOM"/>
    <property type="match status" value="1"/>
</dbReference>
<protein>
    <submittedName>
        <fullName evidence="12">Protein kinase domain-containing protein</fullName>
    </submittedName>
</protein>